<dbReference type="EMBL" id="FRDN01000005">
    <property type="protein sequence ID" value="SHN66059.1"/>
    <property type="molecule type" value="Genomic_DNA"/>
</dbReference>
<evidence type="ECO:0000313" key="1">
    <source>
        <dbReference type="EMBL" id="SHN66059.1"/>
    </source>
</evidence>
<reference evidence="2" key="1">
    <citation type="submission" date="2016-12" db="EMBL/GenBank/DDBJ databases">
        <authorList>
            <person name="Varghese N."/>
            <person name="Submissions S."/>
        </authorList>
    </citation>
    <scope>NUCLEOTIDE SEQUENCE [LARGE SCALE GENOMIC DNA]</scope>
    <source>
        <strain evidence="2">DSM 11544</strain>
    </source>
</reference>
<dbReference type="RefSeq" id="WP_178371649.1">
    <property type="nucleotide sequence ID" value="NZ_FRDN01000005.1"/>
</dbReference>
<keyword evidence="2" id="KW-1185">Reference proteome</keyword>
<proteinExistence type="predicted"/>
<dbReference type="STRING" id="1121395.SAMN02745215_01611"/>
<organism evidence="1 2">
    <name type="scientific">Desulfitobacterium chlororespirans DSM 11544</name>
    <dbReference type="NCBI Taxonomy" id="1121395"/>
    <lineage>
        <taxon>Bacteria</taxon>
        <taxon>Bacillati</taxon>
        <taxon>Bacillota</taxon>
        <taxon>Clostridia</taxon>
        <taxon>Eubacteriales</taxon>
        <taxon>Desulfitobacteriaceae</taxon>
        <taxon>Desulfitobacterium</taxon>
    </lineage>
</organism>
<protein>
    <submittedName>
        <fullName evidence="1">Uncharacterized protein</fullName>
    </submittedName>
</protein>
<dbReference type="AlphaFoldDB" id="A0A1M7T5Q3"/>
<gene>
    <name evidence="1" type="ORF">SAMN02745215_01611</name>
</gene>
<dbReference type="Proteomes" id="UP000184010">
    <property type="component" value="Unassembled WGS sequence"/>
</dbReference>
<evidence type="ECO:0000313" key="2">
    <source>
        <dbReference type="Proteomes" id="UP000184010"/>
    </source>
</evidence>
<name>A0A1M7T5Q3_9FIRM</name>
<accession>A0A1M7T5Q3</accession>
<sequence length="53" mass="5942">MTPYQIWEKMTKAKVYSKAVVTTRVNTVYAVGQLGDEECTALIQLIETVYDAA</sequence>